<accession>A0A1W1Z921</accession>
<proteinExistence type="predicted"/>
<evidence type="ECO:0000313" key="2">
    <source>
        <dbReference type="EMBL" id="SMC44903.1"/>
    </source>
</evidence>
<keyword evidence="1" id="KW-1133">Transmembrane helix</keyword>
<dbReference type="RefSeq" id="WP_084060552.1">
    <property type="nucleotide sequence ID" value="NZ_FWXO01000001.1"/>
</dbReference>
<dbReference type="Gene3D" id="1.20.210.10">
    <property type="entry name" value="Cytochrome c oxidase-like, subunit I domain"/>
    <property type="match status" value="1"/>
</dbReference>
<keyword evidence="1" id="KW-0812">Transmembrane</keyword>
<organism evidence="2 3">
    <name type="scientific">Cellulophaga tyrosinoxydans</name>
    <dbReference type="NCBI Taxonomy" id="504486"/>
    <lineage>
        <taxon>Bacteria</taxon>
        <taxon>Pseudomonadati</taxon>
        <taxon>Bacteroidota</taxon>
        <taxon>Flavobacteriia</taxon>
        <taxon>Flavobacteriales</taxon>
        <taxon>Flavobacteriaceae</taxon>
        <taxon>Cellulophaga</taxon>
    </lineage>
</organism>
<keyword evidence="1" id="KW-0472">Membrane</keyword>
<reference evidence="2 3" key="1">
    <citation type="submission" date="2017-04" db="EMBL/GenBank/DDBJ databases">
        <authorList>
            <person name="Afonso C.L."/>
            <person name="Miller P.J."/>
            <person name="Scott M.A."/>
            <person name="Spackman E."/>
            <person name="Goraichik I."/>
            <person name="Dimitrov K.M."/>
            <person name="Suarez D.L."/>
            <person name="Swayne D.E."/>
        </authorList>
    </citation>
    <scope>NUCLEOTIDE SEQUENCE [LARGE SCALE GENOMIC DNA]</scope>
    <source>
        <strain evidence="2 3">DSM 21164</strain>
    </source>
</reference>
<feature type="transmembrane region" description="Helical" evidence="1">
    <location>
        <begin position="12"/>
        <end position="33"/>
    </location>
</feature>
<gene>
    <name evidence="2" type="ORF">SAMN05660703_1292</name>
</gene>
<dbReference type="STRING" id="504486.SAMN05660703_1292"/>
<feature type="transmembrane region" description="Helical" evidence="1">
    <location>
        <begin position="113"/>
        <end position="139"/>
    </location>
</feature>
<evidence type="ECO:0000313" key="3">
    <source>
        <dbReference type="Proteomes" id="UP000192360"/>
    </source>
</evidence>
<protein>
    <recommendedName>
        <fullName evidence="4">Cytochrome C and Quinol oxidase polypeptide I</fullName>
    </recommendedName>
</protein>
<dbReference type="PROSITE" id="PS51257">
    <property type="entry name" value="PROKAR_LIPOPROTEIN"/>
    <property type="match status" value="1"/>
</dbReference>
<dbReference type="InterPro" id="IPR036927">
    <property type="entry name" value="Cyt_c_oxase-like_su1_sf"/>
</dbReference>
<dbReference type="OrthoDB" id="1376924at2"/>
<name>A0A1W1Z921_9FLAO</name>
<feature type="transmembrane region" description="Helical" evidence="1">
    <location>
        <begin position="81"/>
        <end position="101"/>
    </location>
</feature>
<keyword evidence="3" id="KW-1185">Reference proteome</keyword>
<dbReference type="Proteomes" id="UP000192360">
    <property type="component" value="Unassembled WGS sequence"/>
</dbReference>
<evidence type="ECO:0008006" key="4">
    <source>
        <dbReference type="Google" id="ProtNLM"/>
    </source>
</evidence>
<feature type="transmembrane region" description="Helical" evidence="1">
    <location>
        <begin position="53"/>
        <end position="74"/>
    </location>
</feature>
<sequence>MEKLKMLLREKPYLVLWFIGAILAVGCSISYFFKIDTNFLVTISDIYLVVAHSHIFLLGALWFLLCGFGYFILLKYQITPVYSMTKIHLLLTLLSLFGIVIDQFTNNDGLETVIAWLSIIIFFLAQTIYFINIVVATVFKIRIKNS</sequence>
<evidence type="ECO:0000256" key="1">
    <source>
        <dbReference type="SAM" id="Phobius"/>
    </source>
</evidence>
<dbReference type="AlphaFoldDB" id="A0A1W1Z921"/>
<dbReference type="EMBL" id="FWXO01000001">
    <property type="protein sequence ID" value="SMC44903.1"/>
    <property type="molecule type" value="Genomic_DNA"/>
</dbReference>